<evidence type="ECO:0000256" key="7">
    <source>
        <dbReference type="ARBA" id="ARBA00023235"/>
    </source>
</evidence>
<dbReference type="PROSITE" id="PS52040">
    <property type="entry name" value="TOPO_IIA"/>
    <property type="match status" value="1"/>
</dbReference>
<comment type="subunit">
    <text evidence="8">Heterotetramer composed of ParC and ParE.</text>
</comment>
<sequence>MAKKKETKPTKSKSIPAEASGGLVRTDIQAALQKGLRVVPVQIDDQMKEAYLDYAMSVIVGRALPDVRDGLKPVHRRILFAMHERAWRHDRPFVKCAKIVGEVIGNFHPHGDGAVYDTMVRMAQDFVMKMPLVEGQGNFGSIDGDNAAAYRYTEARLTRAAEELLRDIDKNTVDFSPNFDDTKQEPKVLPAGLPNLLINGASGIAVGMATNIPPHNPDEVISAVTALIKNPDLTLKDLMKLIPAPDFPTGGIIIGGEGLKQAYTTGRGSIRIRAKLTVEQLRKGRDTIVVTEIPYQVNKKNLLERIGDLVQDKVIEGISDIRDLSDRHGIRVEIELKKDTNAQIVLNQLYKQTQLQVSYGIILLALVDGQPRVLNLKEILVEFIAHRKEVVVRRTKYELDQAEKRAHILEGLKIALDFIDEVIKIIRSSKTVDEARQSLMKRFKLTEIQANAILDMRLQKLTSLESQKIIDELAELNKKIKDFKDILAKELRQYQIITDELQAVGKAYEKKRFTEIDHSSVDTTSFEITDLIHDEDVIITFSEDGFIKRTPIDTFKRQKRGGKGVKGASMKKEDVIKLISHASTHDNLLLFSNKGKIFAMKVHEIPEAGKDARGKSIKAVLNLAADEKITAMTSVREFDAERAIVMISRDGILKKSNLDLFANARKGGIIAISLRKDDELINVCLVNPKDDILIATRNGLALRTNLAKMKSQGRQASGIIGIRLEKGDSVIGMDVVVEKSDLFVITELGYGKRMAFKNFPVKGRGTKGMMYVKPGERIGPAVAIQTVQKDDDVIIICQSGQIIRVSVDEISTQGRSTQGVRIVTLHENDSIQDVAILKGDI</sequence>
<evidence type="ECO:0000256" key="5">
    <source>
        <dbReference type="ARBA" id="ARBA00023029"/>
    </source>
</evidence>
<comment type="subcellular location">
    <subcellularLocation>
        <location evidence="9">Cytoplasm</location>
    </subcellularLocation>
</comment>
<keyword evidence="11" id="KW-0175">Coiled coil</keyword>
<dbReference type="InterPro" id="IPR002205">
    <property type="entry name" value="Topo_IIA_dom_A"/>
</dbReference>
<comment type="similarity">
    <text evidence="2 9">Belongs to the type II topoisomerase GyrA/ParC subunit family.</text>
</comment>
<dbReference type="GO" id="GO:0009330">
    <property type="term" value="C:DNA topoisomerase type II (double strand cut, ATP-hydrolyzing) complex"/>
    <property type="evidence" value="ECO:0007669"/>
    <property type="project" value="TreeGrafter"/>
</dbReference>
<dbReference type="GO" id="GO:0034335">
    <property type="term" value="F:DNA negative supercoiling activity"/>
    <property type="evidence" value="ECO:0007669"/>
    <property type="project" value="UniProtKB-ARBA"/>
</dbReference>
<feature type="domain" description="Topo IIA-type catalytic" evidence="12">
    <location>
        <begin position="64"/>
        <end position="531"/>
    </location>
</feature>
<evidence type="ECO:0000256" key="6">
    <source>
        <dbReference type="ARBA" id="ARBA00023125"/>
    </source>
</evidence>
<evidence type="ECO:0000256" key="2">
    <source>
        <dbReference type="ARBA" id="ARBA00008263"/>
    </source>
</evidence>
<comment type="function">
    <text evidence="9">A type II topoisomerase that negatively supercoils closed circular double-stranded (ds) DNA in an ATP-dependent manner to modulate DNA topology and maintain chromosomes in an underwound state. Negative supercoiling favors strand separation, and DNA replication, transcription, recombination and repair, all of which involve strand separation. Also able to catalyze the interconversion of other topological isomers of dsDNA rings, including catenanes and knotted rings. Type II topoisomerases break and join 2 DNA strands simultaneously in an ATP-dependent manner.</text>
</comment>
<evidence type="ECO:0000256" key="3">
    <source>
        <dbReference type="ARBA" id="ARBA00022741"/>
    </source>
</evidence>
<dbReference type="GO" id="GO:0006261">
    <property type="term" value="P:DNA-templated DNA replication"/>
    <property type="evidence" value="ECO:0007669"/>
    <property type="project" value="UniProtKB-UniRule"/>
</dbReference>
<dbReference type="GO" id="GO:0003677">
    <property type="term" value="F:DNA binding"/>
    <property type="evidence" value="ECO:0007669"/>
    <property type="project" value="UniProtKB-UniRule"/>
</dbReference>
<feature type="short sequence motif" description="GyrA-box" evidence="9">
    <location>
        <begin position="558"/>
        <end position="564"/>
    </location>
</feature>
<dbReference type="Gene3D" id="1.10.268.10">
    <property type="entry name" value="Topoisomerase, domain 3"/>
    <property type="match status" value="1"/>
</dbReference>
<feature type="coiled-coil region" evidence="11">
    <location>
        <begin position="466"/>
        <end position="493"/>
    </location>
</feature>
<evidence type="ECO:0000313" key="14">
    <source>
        <dbReference type="Proteomes" id="UP000460298"/>
    </source>
</evidence>
<dbReference type="PANTHER" id="PTHR43493:SF5">
    <property type="entry name" value="DNA GYRASE SUBUNIT A, CHLOROPLASTIC_MITOCHONDRIAL"/>
    <property type="match status" value="1"/>
</dbReference>
<comment type="miscellaneous">
    <text evidence="9">Few gyrases are as efficient as E.coli at forming negative supercoils. Not all organisms have 2 type II topoisomerases; in organisms with a single type II topoisomerase this enzyme also has to decatenate newly replicated chromosomes.</text>
</comment>
<keyword evidence="5 9" id="KW-0799">Topoisomerase</keyword>
<dbReference type="Proteomes" id="UP000460298">
    <property type="component" value="Unassembled WGS sequence"/>
</dbReference>
<dbReference type="InterPro" id="IPR013760">
    <property type="entry name" value="Topo_IIA-like_dom_sf"/>
</dbReference>
<organism evidence="13 14">
    <name type="scientific">Leptonema illini</name>
    <dbReference type="NCBI Taxonomy" id="183"/>
    <lineage>
        <taxon>Bacteria</taxon>
        <taxon>Pseudomonadati</taxon>
        <taxon>Spirochaetota</taxon>
        <taxon>Spirochaetia</taxon>
        <taxon>Leptospirales</taxon>
        <taxon>Leptospiraceae</taxon>
        <taxon>Leptonema</taxon>
    </lineage>
</organism>
<dbReference type="Gene3D" id="3.90.199.10">
    <property type="entry name" value="Topoisomerase II, domain 5"/>
    <property type="match status" value="1"/>
</dbReference>
<proteinExistence type="inferred from homology"/>
<comment type="caution">
    <text evidence="13">The sequence shown here is derived from an EMBL/GenBank/DDBJ whole genome shotgun (WGS) entry which is preliminary data.</text>
</comment>
<dbReference type="SUPFAM" id="SSF101904">
    <property type="entry name" value="GyrA/ParC C-terminal domain-like"/>
    <property type="match status" value="1"/>
</dbReference>
<evidence type="ECO:0000256" key="10">
    <source>
        <dbReference type="PROSITE-ProRule" id="PRU01384"/>
    </source>
</evidence>
<dbReference type="FunFam" id="1.10.268.10:FF:000001">
    <property type="entry name" value="DNA gyrase subunit A"/>
    <property type="match status" value="1"/>
</dbReference>
<dbReference type="EC" id="5.6.2.2" evidence="9"/>
<dbReference type="Pfam" id="PF00521">
    <property type="entry name" value="DNA_topoisoIV"/>
    <property type="match status" value="1"/>
</dbReference>
<keyword evidence="7 9" id="KW-0413">Isomerase</keyword>
<protein>
    <recommendedName>
        <fullName evidence="9">DNA gyrase subunit A</fullName>
        <ecNumber evidence="9">5.6.2.2</ecNumber>
    </recommendedName>
</protein>
<dbReference type="FunFam" id="2.120.10.90:FF:000005">
    <property type="entry name" value="DNA topoisomerase 4 subunit A"/>
    <property type="match status" value="1"/>
</dbReference>
<evidence type="ECO:0000256" key="4">
    <source>
        <dbReference type="ARBA" id="ARBA00022840"/>
    </source>
</evidence>
<keyword evidence="3 9" id="KW-0547">Nucleotide-binding</keyword>
<keyword evidence="9" id="KW-0963">Cytoplasm</keyword>
<dbReference type="GO" id="GO:0005694">
    <property type="term" value="C:chromosome"/>
    <property type="evidence" value="ECO:0007669"/>
    <property type="project" value="InterPro"/>
</dbReference>
<keyword evidence="4 9" id="KW-0067">ATP-binding</keyword>
<dbReference type="InterPro" id="IPR035516">
    <property type="entry name" value="Gyrase/topoIV_suA_C"/>
</dbReference>
<dbReference type="EMBL" id="WBUI01000001">
    <property type="protein sequence ID" value="KAB2935246.1"/>
    <property type="molecule type" value="Genomic_DNA"/>
</dbReference>
<dbReference type="AlphaFoldDB" id="A0A833H4K4"/>
<dbReference type="InterPro" id="IPR013758">
    <property type="entry name" value="Topo_IIA_A/C_ab"/>
</dbReference>
<comment type="catalytic activity">
    <reaction evidence="1 9 10">
        <text>ATP-dependent breakage, passage and rejoining of double-stranded DNA.</text>
        <dbReference type="EC" id="5.6.2.2"/>
    </reaction>
</comment>
<dbReference type="GO" id="GO:0005737">
    <property type="term" value="C:cytoplasm"/>
    <property type="evidence" value="ECO:0007669"/>
    <property type="project" value="UniProtKB-SubCell"/>
</dbReference>
<dbReference type="Gene3D" id="3.30.1360.40">
    <property type="match status" value="1"/>
</dbReference>
<dbReference type="PANTHER" id="PTHR43493">
    <property type="entry name" value="DNA GYRASE/TOPOISOMERASE SUBUNIT A"/>
    <property type="match status" value="1"/>
</dbReference>
<reference evidence="13 14" key="1">
    <citation type="submission" date="2019-10" db="EMBL/GenBank/DDBJ databases">
        <title>Extracellular Electron Transfer in a Candidatus Methanoperedens spp. Enrichment Culture.</title>
        <authorList>
            <person name="Berger S."/>
            <person name="Rangel Shaw D."/>
            <person name="Berben T."/>
            <person name="In 'T Zandt M."/>
            <person name="Frank J."/>
            <person name="Reimann J."/>
            <person name="Jetten M.S.M."/>
            <person name="Welte C.U."/>
        </authorList>
    </citation>
    <scope>NUCLEOTIDE SEQUENCE [LARGE SCALE GENOMIC DNA]</scope>
    <source>
        <strain evidence="13">SB12</strain>
    </source>
</reference>
<feature type="active site" description="O-(5'-phospho-DNA)-tyrosine intermediate" evidence="9 10">
    <location>
        <position position="152"/>
    </location>
</feature>
<accession>A0A833H4K4</accession>
<evidence type="ECO:0000256" key="9">
    <source>
        <dbReference type="HAMAP-Rule" id="MF_01897"/>
    </source>
</evidence>
<dbReference type="SMART" id="SM00434">
    <property type="entry name" value="TOP4c"/>
    <property type="match status" value="1"/>
</dbReference>
<evidence type="ECO:0000256" key="1">
    <source>
        <dbReference type="ARBA" id="ARBA00000185"/>
    </source>
</evidence>
<dbReference type="HAMAP" id="MF_01897">
    <property type="entry name" value="GyrA"/>
    <property type="match status" value="1"/>
</dbReference>
<dbReference type="SUPFAM" id="SSF56719">
    <property type="entry name" value="Type II DNA topoisomerase"/>
    <property type="match status" value="1"/>
</dbReference>
<name>A0A833H4K4_9LEPT</name>
<dbReference type="FunFam" id="3.90.199.10:FF:000001">
    <property type="entry name" value="DNA gyrase subunit A"/>
    <property type="match status" value="1"/>
</dbReference>
<dbReference type="GO" id="GO:0005524">
    <property type="term" value="F:ATP binding"/>
    <property type="evidence" value="ECO:0007669"/>
    <property type="project" value="UniProtKB-UniRule"/>
</dbReference>
<keyword evidence="6 9" id="KW-0238">DNA-binding</keyword>
<dbReference type="InterPro" id="IPR006691">
    <property type="entry name" value="GyrA/parC_rep"/>
</dbReference>
<evidence type="ECO:0000313" key="13">
    <source>
        <dbReference type="EMBL" id="KAB2935246.1"/>
    </source>
</evidence>
<dbReference type="InterPro" id="IPR005743">
    <property type="entry name" value="GyrA"/>
</dbReference>
<evidence type="ECO:0000256" key="8">
    <source>
        <dbReference type="ARBA" id="ARBA00063644"/>
    </source>
</evidence>
<gene>
    <name evidence="9 13" type="primary">gyrA</name>
    <name evidence="13" type="ORF">F9K24_00525</name>
</gene>
<dbReference type="FunFam" id="3.30.1360.40:FF:000002">
    <property type="entry name" value="DNA gyrase subunit A"/>
    <property type="match status" value="1"/>
</dbReference>
<dbReference type="NCBIfam" id="TIGR01063">
    <property type="entry name" value="gyrA"/>
    <property type="match status" value="1"/>
</dbReference>
<dbReference type="Pfam" id="PF03989">
    <property type="entry name" value="DNA_gyraseA_C"/>
    <property type="match status" value="6"/>
</dbReference>
<dbReference type="InterPro" id="IPR050220">
    <property type="entry name" value="Type_II_DNA_Topoisomerases"/>
</dbReference>
<comment type="subunit">
    <text evidence="9">Heterotetramer, composed of two GyrA and two GyrB chains. In the heterotetramer, GyrA contains the active site tyrosine that forms a transient covalent intermediate with DNA, while GyrB binds cofactors and catalyzes ATP hydrolysis.</text>
</comment>
<dbReference type="NCBIfam" id="NF004044">
    <property type="entry name" value="PRK05561.1"/>
    <property type="match status" value="1"/>
</dbReference>
<dbReference type="Gene3D" id="2.120.10.90">
    <property type="entry name" value="DNA gyrase/topoisomerase IV, subunit A, C-terminal"/>
    <property type="match status" value="1"/>
</dbReference>
<evidence type="ECO:0000259" key="12">
    <source>
        <dbReference type="PROSITE" id="PS52040"/>
    </source>
</evidence>
<evidence type="ECO:0000256" key="11">
    <source>
        <dbReference type="SAM" id="Coils"/>
    </source>
</evidence>
<dbReference type="GO" id="GO:0006265">
    <property type="term" value="P:DNA topological change"/>
    <property type="evidence" value="ECO:0007669"/>
    <property type="project" value="UniProtKB-UniRule"/>
</dbReference>
<dbReference type="InterPro" id="IPR013757">
    <property type="entry name" value="Topo_IIA_A_a_sf"/>
</dbReference>
<dbReference type="CDD" id="cd00187">
    <property type="entry name" value="TOP4c"/>
    <property type="match status" value="1"/>
</dbReference>
<dbReference type="NCBIfam" id="NF004043">
    <property type="entry name" value="PRK05560.1"/>
    <property type="match status" value="1"/>
</dbReference>